<proteinExistence type="predicted"/>
<dbReference type="InterPro" id="IPR032806">
    <property type="entry name" value="YbfD_N"/>
</dbReference>
<dbReference type="Pfam" id="PF13808">
    <property type="entry name" value="DDE_Tnp_1_assoc"/>
    <property type="match status" value="1"/>
</dbReference>
<evidence type="ECO:0000313" key="2">
    <source>
        <dbReference type="EMBL" id="HAE4734968.1"/>
    </source>
</evidence>
<sequence>MLIIPDLRQQGKIRHKLSDILFLTVCAIIAGADEWIESEDLGHERLDWLKNTPILKIKSPLMTPLDE</sequence>
<dbReference type="PANTHER" id="PTHR30298:SF0">
    <property type="entry name" value="PROTEIN YBFL-RELATED"/>
    <property type="match status" value="1"/>
</dbReference>
<feature type="domain" description="H repeat-associated protein N-terminal" evidence="1">
    <location>
        <begin position="4"/>
        <end position="52"/>
    </location>
</feature>
<reference evidence="2" key="2">
    <citation type="submission" date="2018-07" db="EMBL/GenBank/DDBJ databases">
        <authorList>
            <consortium name="NCBI Pathogen Detection Project"/>
        </authorList>
    </citation>
    <scope>NUCLEOTIDE SEQUENCE</scope>
    <source>
        <strain evidence="2">5039-68</strain>
    </source>
</reference>
<dbReference type="AlphaFoldDB" id="A0A731TSS4"/>
<dbReference type="InterPro" id="IPR051698">
    <property type="entry name" value="Transposase_11-like"/>
</dbReference>
<reference evidence="2" key="1">
    <citation type="journal article" date="2018" name="Genome Biol.">
        <title>SKESA: strategic k-mer extension for scrupulous assemblies.</title>
        <authorList>
            <person name="Souvorov A."/>
            <person name="Agarwala R."/>
            <person name="Lipman D.J."/>
        </authorList>
    </citation>
    <scope>NUCLEOTIDE SEQUENCE</scope>
    <source>
        <strain evidence="2">5039-68</strain>
    </source>
</reference>
<accession>A0A731TSS4</accession>
<protein>
    <submittedName>
        <fullName evidence="2">Transposase family protein</fullName>
    </submittedName>
</protein>
<dbReference type="EMBL" id="DAASAS010000057">
    <property type="protein sequence ID" value="HAE4734968.1"/>
    <property type="molecule type" value="Genomic_DNA"/>
</dbReference>
<comment type="caution">
    <text evidence="2">The sequence shown here is derived from an EMBL/GenBank/DDBJ whole genome shotgun (WGS) entry which is preliminary data.</text>
</comment>
<gene>
    <name evidence="2" type="ORF">GND13_004421</name>
</gene>
<organism evidence="2">
    <name type="scientific">Salmonella enterica subsp. VII serovar 40:z4,z24:[z39]</name>
    <dbReference type="NCBI Taxonomy" id="1967625"/>
    <lineage>
        <taxon>Bacteria</taxon>
        <taxon>Pseudomonadati</taxon>
        <taxon>Pseudomonadota</taxon>
        <taxon>Gammaproteobacteria</taxon>
        <taxon>Enterobacterales</taxon>
        <taxon>Enterobacteriaceae</taxon>
        <taxon>Salmonella</taxon>
    </lineage>
</organism>
<name>A0A731TSS4_SALEE</name>
<dbReference type="PANTHER" id="PTHR30298">
    <property type="entry name" value="H REPEAT-ASSOCIATED PREDICTED TRANSPOSASE"/>
    <property type="match status" value="1"/>
</dbReference>
<evidence type="ECO:0000259" key="1">
    <source>
        <dbReference type="Pfam" id="PF13808"/>
    </source>
</evidence>